<evidence type="ECO:0000313" key="6">
    <source>
        <dbReference type="Proteomes" id="UP000185426"/>
    </source>
</evidence>
<dbReference type="Gene3D" id="3.40.50.300">
    <property type="entry name" value="P-loop containing nucleotide triphosphate hydrolases"/>
    <property type="match status" value="1"/>
</dbReference>
<dbReference type="Pfam" id="PF00005">
    <property type="entry name" value="ABC_tran"/>
    <property type="match status" value="1"/>
</dbReference>
<dbReference type="GO" id="GO:0005524">
    <property type="term" value="F:ATP binding"/>
    <property type="evidence" value="ECO:0007669"/>
    <property type="project" value="UniProtKB-KW"/>
</dbReference>
<dbReference type="RefSeq" id="WP_075623250.1">
    <property type="nucleotide sequence ID" value="NZ_CP015607.1"/>
</dbReference>
<name>A0A1L6ZLX3_BACIA</name>
<dbReference type="AlphaFoldDB" id="A0A1L6ZLX3"/>
<protein>
    <recommendedName>
        <fullName evidence="4">ABC transporter domain-containing protein</fullName>
    </recommendedName>
</protein>
<dbReference type="SUPFAM" id="SSF52540">
    <property type="entry name" value="P-loop containing nucleoside triphosphate hydrolases"/>
    <property type="match status" value="1"/>
</dbReference>
<accession>A0A1L6ZLX3</accession>
<dbReference type="InterPro" id="IPR051782">
    <property type="entry name" value="ABC_Transporter_VariousFunc"/>
</dbReference>
<keyword evidence="1" id="KW-0813">Transport</keyword>
<organism evidence="5 6">
    <name type="scientific">Bacillus safensis</name>
    <dbReference type="NCBI Taxonomy" id="561879"/>
    <lineage>
        <taxon>Bacteria</taxon>
        <taxon>Bacillati</taxon>
        <taxon>Bacillota</taxon>
        <taxon>Bacilli</taxon>
        <taxon>Bacillales</taxon>
        <taxon>Bacillaceae</taxon>
        <taxon>Bacillus</taxon>
    </lineage>
</organism>
<dbReference type="EMBL" id="CP015607">
    <property type="protein sequence ID" value="APT47526.1"/>
    <property type="molecule type" value="Genomic_DNA"/>
</dbReference>
<dbReference type="PANTHER" id="PTHR42939:SF1">
    <property type="entry name" value="ABC TRANSPORTER ATP-BINDING PROTEIN ALBC-RELATED"/>
    <property type="match status" value="1"/>
</dbReference>
<dbReference type="PANTHER" id="PTHR42939">
    <property type="entry name" value="ABC TRANSPORTER ATP-BINDING PROTEIN ALBC-RELATED"/>
    <property type="match status" value="1"/>
</dbReference>
<evidence type="ECO:0000256" key="3">
    <source>
        <dbReference type="ARBA" id="ARBA00022840"/>
    </source>
</evidence>
<dbReference type="InterPro" id="IPR027417">
    <property type="entry name" value="P-loop_NTPase"/>
</dbReference>
<keyword evidence="3" id="KW-0067">ATP-binding</keyword>
<dbReference type="Proteomes" id="UP000185426">
    <property type="component" value="Chromosome"/>
</dbReference>
<dbReference type="PROSITE" id="PS50893">
    <property type="entry name" value="ABC_TRANSPORTER_2"/>
    <property type="match status" value="1"/>
</dbReference>
<evidence type="ECO:0000313" key="5">
    <source>
        <dbReference type="EMBL" id="APT47526.1"/>
    </source>
</evidence>
<gene>
    <name evidence="5" type="ORF">BSA145_17635</name>
</gene>
<dbReference type="SMART" id="SM00382">
    <property type="entry name" value="AAA"/>
    <property type="match status" value="1"/>
</dbReference>
<evidence type="ECO:0000259" key="4">
    <source>
        <dbReference type="PROSITE" id="PS50893"/>
    </source>
</evidence>
<dbReference type="InterPro" id="IPR003593">
    <property type="entry name" value="AAA+_ATPase"/>
</dbReference>
<sequence length="246" mass="27377">MLNVVNISKSYGSIPAIKEISFHIRSGEILGLLGSNGAGKTTTLSILSGLMKPDSGFVSLYEVEDPNEYKSQIGCVFDDLSPYDYLTGREYVTFMGELRGVPSNQIDLFISDLSQLLFLERKIDVLIKTYSKGMRQKIILMGALVHNPVLLIMDEPFTGLDPESIKAIKDYLKAFTHKGNSIIFSTHILEVAEKLCDRLVIIEKGNCIATGSLGEIRLQDSQMNGNTLSLEEVFHMLTHSYSNFKK</sequence>
<dbReference type="GO" id="GO:0016887">
    <property type="term" value="F:ATP hydrolysis activity"/>
    <property type="evidence" value="ECO:0007669"/>
    <property type="project" value="InterPro"/>
</dbReference>
<dbReference type="CDD" id="cd03230">
    <property type="entry name" value="ABC_DR_subfamily_A"/>
    <property type="match status" value="1"/>
</dbReference>
<dbReference type="InterPro" id="IPR003439">
    <property type="entry name" value="ABC_transporter-like_ATP-bd"/>
</dbReference>
<proteinExistence type="predicted"/>
<evidence type="ECO:0000256" key="2">
    <source>
        <dbReference type="ARBA" id="ARBA00022741"/>
    </source>
</evidence>
<evidence type="ECO:0000256" key="1">
    <source>
        <dbReference type="ARBA" id="ARBA00022448"/>
    </source>
</evidence>
<keyword evidence="2" id="KW-0547">Nucleotide-binding</keyword>
<reference evidence="5 6" key="1">
    <citation type="submission" date="2016-05" db="EMBL/GenBank/DDBJ databases">
        <title>Complete Genome and Methylome Analysis of Psychrotrophic Bacterial Isolates from Antarctic Lake Untersee.</title>
        <authorList>
            <person name="Fomenkov A."/>
            <person name="Akimov V.N."/>
            <person name="Vasilyeva L.V."/>
            <person name="Andersen D."/>
            <person name="Vincze T."/>
            <person name="Roberts R.J."/>
        </authorList>
    </citation>
    <scope>NUCLEOTIDE SEQUENCE [LARGE SCALE GENOMIC DNA]</scope>
    <source>
        <strain evidence="5 6">U14-5</strain>
    </source>
</reference>
<feature type="domain" description="ABC transporter" evidence="4">
    <location>
        <begin position="2"/>
        <end position="229"/>
    </location>
</feature>